<accession>A0AAE8YRZ7</accession>
<evidence type="ECO:0000259" key="1">
    <source>
        <dbReference type="Pfam" id="PF18757"/>
    </source>
</evidence>
<gene>
    <name evidence="2" type="ORF">STARDEW_7</name>
</gene>
<dbReference type="Pfam" id="PF18757">
    <property type="entry name" value="Nmad5"/>
    <property type="match status" value="1"/>
</dbReference>
<protein>
    <recommendedName>
        <fullName evidence="1">Nucleotide modification associated domain-containing protein</fullName>
    </recommendedName>
</protein>
<sequence>MVALYWLHTNNEDTKMRLTKDIKNQILANILRDHEIATEAKQIMMDSRDLAYAITLDCMPEGIRTFAKLLERIEAIGDDPSQMYGVCVYTNKATYSYNTDRPKGIGSVYDATFEINAGGNVRTLSLSGDGYQYRVHRGYWEYKYMNKLSPDLGDIVPGFEEVMLASVCEVDEDGKSLPIYKPRGRIDYPADHDFCKRLDRNDKARRELRAKYDAFKLTVTGVLDLHNTDKKLIKAWPEVEQFIPYPDKPKSTAVALDVKTLNEICGIPR</sequence>
<dbReference type="EMBL" id="OL615010">
    <property type="protein sequence ID" value="UGO46618.1"/>
    <property type="molecule type" value="Genomic_DNA"/>
</dbReference>
<organism evidence="2 3">
    <name type="scientific">Shigella phage vB_SboD_StarDew</name>
    <dbReference type="NCBI Taxonomy" id="2902747"/>
    <lineage>
        <taxon>Viruses</taxon>
        <taxon>Duplodnaviria</taxon>
        <taxon>Heunggongvirae</taxon>
        <taxon>Uroviricota</taxon>
        <taxon>Caudoviricetes</taxon>
        <taxon>Dhillonvirus</taxon>
        <taxon>Dhillonvirus stardew</taxon>
    </lineage>
</organism>
<name>A0AAE8YRZ7_9CAUD</name>
<dbReference type="Proteomes" id="UP000827807">
    <property type="component" value="Segment"/>
</dbReference>
<evidence type="ECO:0000313" key="2">
    <source>
        <dbReference type="EMBL" id="UGO46618.1"/>
    </source>
</evidence>
<feature type="domain" description="Nucleotide modification associated" evidence="1">
    <location>
        <begin position="16"/>
        <end position="268"/>
    </location>
</feature>
<proteinExistence type="predicted"/>
<reference evidence="2 3" key="1">
    <citation type="submission" date="2021-11" db="EMBL/GenBank/DDBJ databases">
        <authorList>
            <person name="Thurgood T.L."/>
            <person name="Thompson D.W."/>
            <person name="Green C."/>
            <person name="Huhem E."/>
            <person name="Johnson L."/>
            <person name="Tayler S."/>
            <person name="Taylor A."/>
            <person name="Grose J.H."/>
        </authorList>
    </citation>
    <scope>NUCLEOTIDE SEQUENCE [LARGE SCALE GENOMIC DNA]</scope>
</reference>
<keyword evidence="3" id="KW-1185">Reference proteome</keyword>
<evidence type="ECO:0000313" key="3">
    <source>
        <dbReference type="Proteomes" id="UP000827807"/>
    </source>
</evidence>
<dbReference type="InterPro" id="IPR040835">
    <property type="entry name" value="Nmad5"/>
</dbReference>